<dbReference type="GO" id="GO:0016020">
    <property type="term" value="C:membrane"/>
    <property type="evidence" value="ECO:0007669"/>
    <property type="project" value="UniProtKB-SubCell"/>
</dbReference>
<evidence type="ECO:0000256" key="6">
    <source>
        <dbReference type="ARBA" id="ARBA00023136"/>
    </source>
</evidence>
<comment type="similarity">
    <text evidence="2">Belongs to the monovalent cation:proton antiporter 2 (CPA2) transporter (TC 2.A.37) family.</text>
</comment>
<comment type="subcellular location">
    <subcellularLocation>
        <location evidence="1">Membrane</location>
        <topology evidence="1">Multi-pass membrane protein</topology>
    </subcellularLocation>
</comment>
<evidence type="ECO:0000256" key="4">
    <source>
        <dbReference type="ARBA" id="ARBA00022692"/>
    </source>
</evidence>
<feature type="transmembrane region" description="Helical" evidence="7">
    <location>
        <begin position="386"/>
        <end position="409"/>
    </location>
</feature>
<evidence type="ECO:0000256" key="2">
    <source>
        <dbReference type="ARBA" id="ARBA00005551"/>
    </source>
</evidence>
<feature type="transmembrane region" description="Helical" evidence="7">
    <location>
        <begin position="211"/>
        <end position="233"/>
    </location>
</feature>
<keyword evidence="5 7" id="KW-1133">Transmembrane helix</keyword>
<feature type="transmembrane region" description="Helical" evidence="7">
    <location>
        <begin position="179"/>
        <end position="199"/>
    </location>
</feature>
<feature type="transmembrane region" description="Helical" evidence="7">
    <location>
        <begin position="323"/>
        <end position="343"/>
    </location>
</feature>
<name>A0A3B0YC52_9ZZZZ</name>
<feature type="transmembrane region" description="Helical" evidence="7">
    <location>
        <begin position="63"/>
        <end position="84"/>
    </location>
</feature>
<protein>
    <submittedName>
        <fullName evidence="9">Inner membrane protein, KefB/KefC family</fullName>
    </submittedName>
</protein>
<dbReference type="InterPro" id="IPR038770">
    <property type="entry name" value="Na+/solute_symporter_sf"/>
</dbReference>
<dbReference type="InterPro" id="IPR006153">
    <property type="entry name" value="Cation/H_exchanger_TM"/>
</dbReference>
<evidence type="ECO:0000256" key="5">
    <source>
        <dbReference type="ARBA" id="ARBA00022989"/>
    </source>
</evidence>
<dbReference type="PANTHER" id="PTHR42751">
    <property type="entry name" value="SODIUM/HYDROGEN EXCHANGER FAMILY/TRKA DOMAIN PROTEIN"/>
    <property type="match status" value="1"/>
</dbReference>
<feature type="transmembrane region" description="Helical" evidence="7">
    <location>
        <begin position="90"/>
        <end position="106"/>
    </location>
</feature>
<accession>A0A3B0YC52</accession>
<keyword evidence="3" id="KW-0813">Transport</keyword>
<gene>
    <name evidence="9" type="ORF">MNBD_GAMMA15-1358</name>
</gene>
<feature type="transmembrane region" description="Helical" evidence="7">
    <location>
        <begin position="37"/>
        <end position="56"/>
    </location>
</feature>
<dbReference type="GO" id="GO:1902600">
    <property type="term" value="P:proton transmembrane transport"/>
    <property type="evidence" value="ECO:0007669"/>
    <property type="project" value="InterPro"/>
</dbReference>
<evidence type="ECO:0000256" key="3">
    <source>
        <dbReference type="ARBA" id="ARBA00022448"/>
    </source>
</evidence>
<dbReference type="GO" id="GO:0015297">
    <property type="term" value="F:antiporter activity"/>
    <property type="evidence" value="ECO:0007669"/>
    <property type="project" value="InterPro"/>
</dbReference>
<dbReference type="AlphaFoldDB" id="A0A3B0YC52"/>
<dbReference type="EMBL" id="UOFN01000034">
    <property type="protein sequence ID" value="VAW74390.1"/>
    <property type="molecule type" value="Genomic_DNA"/>
</dbReference>
<feature type="transmembrane region" description="Helical" evidence="7">
    <location>
        <begin position="148"/>
        <end position="167"/>
    </location>
</feature>
<evidence type="ECO:0000256" key="7">
    <source>
        <dbReference type="SAM" id="Phobius"/>
    </source>
</evidence>
<organism evidence="9">
    <name type="scientific">hydrothermal vent metagenome</name>
    <dbReference type="NCBI Taxonomy" id="652676"/>
    <lineage>
        <taxon>unclassified sequences</taxon>
        <taxon>metagenomes</taxon>
        <taxon>ecological metagenomes</taxon>
    </lineage>
</organism>
<keyword evidence="4 7" id="KW-0812">Transmembrane</keyword>
<evidence type="ECO:0000256" key="1">
    <source>
        <dbReference type="ARBA" id="ARBA00004141"/>
    </source>
</evidence>
<dbReference type="Gene3D" id="1.20.1530.20">
    <property type="match status" value="1"/>
</dbReference>
<reference evidence="9" key="1">
    <citation type="submission" date="2018-06" db="EMBL/GenBank/DDBJ databases">
        <authorList>
            <person name="Zhirakovskaya E."/>
        </authorList>
    </citation>
    <scope>NUCLEOTIDE SEQUENCE</scope>
</reference>
<feature type="transmembrane region" description="Helical" evidence="7">
    <location>
        <begin position="363"/>
        <end position="380"/>
    </location>
</feature>
<dbReference type="Pfam" id="PF00999">
    <property type="entry name" value="Na_H_Exchanger"/>
    <property type="match status" value="1"/>
</dbReference>
<proteinExistence type="inferred from homology"/>
<feature type="domain" description="Cation/H+ exchanger transmembrane" evidence="8">
    <location>
        <begin position="51"/>
        <end position="400"/>
    </location>
</feature>
<evidence type="ECO:0000313" key="9">
    <source>
        <dbReference type="EMBL" id="VAW74390.1"/>
    </source>
</evidence>
<evidence type="ECO:0000259" key="8">
    <source>
        <dbReference type="Pfam" id="PF00999"/>
    </source>
</evidence>
<feature type="transmembrane region" description="Helical" evidence="7">
    <location>
        <begin position="245"/>
        <end position="265"/>
    </location>
</feature>
<keyword evidence="6 7" id="KW-0472">Membrane</keyword>
<feature type="transmembrane region" description="Helical" evidence="7">
    <location>
        <begin position="118"/>
        <end position="142"/>
    </location>
</feature>
<sequence>MASIPFHPQRLKKTHRYEYARLYATPRTDTTILDQSIVFSVFVIFTGAAVLATVALYARQSMLVAYILLGMALGPSALGIVTDVELLRDLSHVGIVFLLFLLGLNLHPQDLWHLFSKATFVTLSSSLLFALLGGSTALLFGYNTADSIVIGAALMFSSTIIGLKLLPSTVLHHQHIGEIIISVLLLQDLIAILIMLALHSMAGASDGWQKATLITLTLPGLLIFAFAFSRYVLTRLLARFDTIQEYIFLLAIGWCLGMAELAQALGLSPEIGAFVAGIAVATEPISRFIAESLKPLRDFFRWCFFFSLGAGLELDSVQAVLPAAIVLALISLLVKPFVFKWLWIRQGETAATSAEVGARLGQISEFSLLIAVLATHSAVITMQASYLIQLATLITFIVSSYFIVLRYPTPMAVSDRLRRD</sequence>
<dbReference type="PANTHER" id="PTHR42751:SF3">
    <property type="entry name" value="SODIUM_GLUTAMATE SYMPORTER"/>
    <property type="match status" value="1"/>
</dbReference>